<dbReference type="InterPro" id="IPR038938">
    <property type="entry name" value="D27-like"/>
</dbReference>
<dbReference type="GO" id="GO:0016859">
    <property type="term" value="F:cis-trans isomerase activity"/>
    <property type="evidence" value="ECO:0007669"/>
    <property type="project" value="TreeGrafter"/>
</dbReference>
<accession>A0A5B6UR78</accession>
<dbReference type="GO" id="GO:0009536">
    <property type="term" value="C:plastid"/>
    <property type="evidence" value="ECO:0007669"/>
    <property type="project" value="TreeGrafter"/>
</dbReference>
<dbReference type="EMBL" id="SMMG02000010">
    <property type="protein sequence ID" value="KAA3459316.1"/>
    <property type="molecule type" value="Genomic_DNA"/>
</dbReference>
<dbReference type="AlphaFoldDB" id="A0A5B6UR78"/>
<name>A0A5B6UR78_9ROSI</name>
<dbReference type="PANTHER" id="PTHR33591:SF1">
    <property type="entry name" value="BETA-CAROTENE ISOMERASE D27, CHLOROPLASTIC"/>
    <property type="match status" value="1"/>
</dbReference>
<gene>
    <name evidence="1" type="ORF">EPI10_013821</name>
</gene>
<protein>
    <submittedName>
        <fullName evidence="1">Beta-carotene isomerase D27, chloroplastic-like</fullName>
    </submittedName>
</protein>
<proteinExistence type="predicted"/>
<organism evidence="1 2">
    <name type="scientific">Gossypium australe</name>
    <dbReference type="NCBI Taxonomy" id="47621"/>
    <lineage>
        <taxon>Eukaryota</taxon>
        <taxon>Viridiplantae</taxon>
        <taxon>Streptophyta</taxon>
        <taxon>Embryophyta</taxon>
        <taxon>Tracheophyta</taxon>
        <taxon>Spermatophyta</taxon>
        <taxon>Magnoliopsida</taxon>
        <taxon>eudicotyledons</taxon>
        <taxon>Gunneridae</taxon>
        <taxon>Pentapetalae</taxon>
        <taxon>rosids</taxon>
        <taxon>malvids</taxon>
        <taxon>Malvales</taxon>
        <taxon>Malvaceae</taxon>
        <taxon>Malvoideae</taxon>
        <taxon>Gossypium</taxon>
    </lineage>
</organism>
<dbReference type="GO" id="GO:1901601">
    <property type="term" value="P:strigolactone biosynthetic process"/>
    <property type="evidence" value="ECO:0007669"/>
    <property type="project" value="TreeGrafter"/>
</dbReference>
<dbReference type="PANTHER" id="PTHR33591">
    <property type="entry name" value="BETA-CAROTENE ISOMERASE D27"/>
    <property type="match status" value="1"/>
</dbReference>
<dbReference type="OrthoDB" id="416096at2759"/>
<sequence length="181" mass="20178">MRICIYIAFLQYASHAHFVVICLNLPPPFIQISLMEAKVVLQSRTPTGTSSRGVNKQRCSPVRAVLARPAESIVGSGTKERLRLKLKPADSKREVAQDSSSVHNDNWFDLWAINYLSQSLQAATGVKSMLSGYESLVETTAMMSKKFNTKTQQELVIQVLDTAIPKLILNMASFIHFFLSC</sequence>
<dbReference type="Proteomes" id="UP000325315">
    <property type="component" value="Unassembled WGS sequence"/>
</dbReference>
<evidence type="ECO:0000313" key="1">
    <source>
        <dbReference type="EMBL" id="KAA3459316.1"/>
    </source>
</evidence>
<evidence type="ECO:0000313" key="2">
    <source>
        <dbReference type="Proteomes" id="UP000325315"/>
    </source>
</evidence>
<keyword evidence="1" id="KW-0413">Isomerase</keyword>
<reference evidence="2" key="1">
    <citation type="journal article" date="2019" name="Plant Biotechnol. J.">
        <title>Genome sequencing of the Australian wild diploid species Gossypium australe highlights disease resistance and delayed gland morphogenesis.</title>
        <authorList>
            <person name="Cai Y."/>
            <person name="Cai X."/>
            <person name="Wang Q."/>
            <person name="Wang P."/>
            <person name="Zhang Y."/>
            <person name="Cai C."/>
            <person name="Xu Y."/>
            <person name="Wang K."/>
            <person name="Zhou Z."/>
            <person name="Wang C."/>
            <person name="Geng S."/>
            <person name="Li B."/>
            <person name="Dong Q."/>
            <person name="Hou Y."/>
            <person name="Wang H."/>
            <person name="Ai P."/>
            <person name="Liu Z."/>
            <person name="Yi F."/>
            <person name="Sun M."/>
            <person name="An G."/>
            <person name="Cheng J."/>
            <person name="Zhang Y."/>
            <person name="Shi Q."/>
            <person name="Xie Y."/>
            <person name="Shi X."/>
            <person name="Chang Y."/>
            <person name="Huang F."/>
            <person name="Chen Y."/>
            <person name="Hong S."/>
            <person name="Mi L."/>
            <person name="Sun Q."/>
            <person name="Zhang L."/>
            <person name="Zhou B."/>
            <person name="Peng R."/>
            <person name="Zhang X."/>
            <person name="Liu F."/>
        </authorList>
    </citation>
    <scope>NUCLEOTIDE SEQUENCE [LARGE SCALE GENOMIC DNA]</scope>
    <source>
        <strain evidence="2">cv. PA1801</strain>
    </source>
</reference>
<comment type="caution">
    <text evidence="1">The sequence shown here is derived from an EMBL/GenBank/DDBJ whole genome shotgun (WGS) entry which is preliminary data.</text>
</comment>
<keyword evidence="2" id="KW-1185">Reference proteome</keyword>